<feature type="compositionally biased region" description="Polar residues" evidence="1">
    <location>
        <begin position="24"/>
        <end position="40"/>
    </location>
</feature>
<reference evidence="3" key="1">
    <citation type="journal article" date="2014" name="Proc. Natl. Acad. Sci. U.S.A.">
        <title>Extensive sampling of basidiomycete genomes demonstrates inadequacy of the white-rot/brown-rot paradigm for wood decay fungi.</title>
        <authorList>
            <person name="Riley R."/>
            <person name="Salamov A.A."/>
            <person name="Brown D.W."/>
            <person name="Nagy L.G."/>
            <person name="Floudas D."/>
            <person name="Held B.W."/>
            <person name="Levasseur A."/>
            <person name="Lombard V."/>
            <person name="Morin E."/>
            <person name="Otillar R."/>
            <person name="Lindquist E.A."/>
            <person name="Sun H."/>
            <person name="LaButti K.M."/>
            <person name="Schmutz J."/>
            <person name="Jabbour D."/>
            <person name="Luo H."/>
            <person name="Baker S.E."/>
            <person name="Pisabarro A.G."/>
            <person name="Walton J.D."/>
            <person name="Blanchette R.A."/>
            <person name="Henrissat B."/>
            <person name="Martin F."/>
            <person name="Cullen D."/>
            <person name="Hibbett D.S."/>
            <person name="Grigoriev I.V."/>
        </authorList>
    </citation>
    <scope>NUCLEOTIDE SEQUENCE [LARGE SCALE GENOMIC DNA]</scope>
    <source>
        <strain evidence="3">FD-172 SS1</strain>
    </source>
</reference>
<feature type="compositionally biased region" description="Polar residues" evidence="1">
    <location>
        <begin position="99"/>
        <end position="109"/>
    </location>
</feature>
<feature type="region of interest" description="Disordered" evidence="1">
    <location>
        <begin position="1"/>
        <end position="109"/>
    </location>
</feature>
<dbReference type="Gene3D" id="3.10.450.50">
    <property type="match status" value="1"/>
</dbReference>
<feature type="compositionally biased region" description="Acidic residues" evidence="1">
    <location>
        <begin position="44"/>
        <end position="65"/>
    </location>
</feature>
<keyword evidence="3" id="KW-1185">Reference proteome</keyword>
<dbReference type="InterPro" id="IPR032710">
    <property type="entry name" value="NTF2-like_dom_sf"/>
</dbReference>
<evidence type="ECO:0000313" key="2">
    <source>
        <dbReference type="EMBL" id="KDQ14755.1"/>
    </source>
</evidence>
<evidence type="ECO:0000256" key="1">
    <source>
        <dbReference type="SAM" id="MobiDB-lite"/>
    </source>
</evidence>
<dbReference type="AlphaFoldDB" id="A0A067MJ55"/>
<dbReference type="InParanoid" id="A0A067MJ55"/>
<feature type="compositionally biased region" description="Polar residues" evidence="1">
    <location>
        <begin position="1"/>
        <end position="13"/>
    </location>
</feature>
<sequence>MTATADDISTSQELALIATPPATVPSSIEKVSQIGGSPQAQDGVDQDADELVVESQLESEADYIDSDNPPRIKITGTTPKPRSHSRDPRTPTPPPVHTAGTNGLPQSSPEIMATQMSDGMDEELARDLHEMIDAHKSRLEWMPNAGVEIPNFGRISGQNSRRPSPGLTPRAPSTVPISPPPGNSSDLRREISHFLFQYFTYMDFSPSKLGRAYAENALFSYQLNEVDPPRHAASHNLARGPKAREWVRCGGLDYMSRAGRRNLCYPRKRKKKS</sequence>
<dbReference type="Proteomes" id="UP000027195">
    <property type="component" value="Unassembled WGS sequence"/>
</dbReference>
<accession>A0A067MJ55</accession>
<protein>
    <recommendedName>
        <fullName evidence="4">NTF2 domain-containing protein</fullName>
    </recommendedName>
</protein>
<name>A0A067MJ55_BOTB1</name>
<dbReference type="EMBL" id="KL198036">
    <property type="protein sequence ID" value="KDQ14755.1"/>
    <property type="molecule type" value="Genomic_DNA"/>
</dbReference>
<feature type="region of interest" description="Disordered" evidence="1">
    <location>
        <begin position="152"/>
        <end position="186"/>
    </location>
</feature>
<organism evidence="2 3">
    <name type="scientific">Botryobasidium botryosum (strain FD-172 SS1)</name>
    <dbReference type="NCBI Taxonomy" id="930990"/>
    <lineage>
        <taxon>Eukaryota</taxon>
        <taxon>Fungi</taxon>
        <taxon>Dikarya</taxon>
        <taxon>Basidiomycota</taxon>
        <taxon>Agaricomycotina</taxon>
        <taxon>Agaricomycetes</taxon>
        <taxon>Cantharellales</taxon>
        <taxon>Botryobasidiaceae</taxon>
        <taxon>Botryobasidium</taxon>
    </lineage>
</organism>
<proteinExistence type="predicted"/>
<evidence type="ECO:0008006" key="4">
    <source>
        <dbReference type="Google" id="ProtNLM"/>
    </source>
</evidence>
<evidence type="ECO:0000313" key="3">
    <source>
        <dbReference type="Proteomes" id="UP000027195"/>
    </source>
</evidence>
<gene>
    <name evidence="2" type="ORF">BOTBODRAFT_339945</name>
</gene>
<dbReference type="HOGENOM" id="CLU_1019378_0_0_1"/>
<dbReference type="SUPFAM" id="SSF54427">
    <property type="entry name" value="NTF2-like"/>
    <property type="match status" value="1"/>
</dbReference>